<dbReference type="AlphaFoldDB" id="A0A2Z6RWC3"/>
<evidence type="ECO:0000313" key="1">
    <source>
        <dbReference type="EMBL" id="GBC07256.1"/>
    </source>
</evidence>
<dbReference type="Proteomes" id="UP000615446">
    <property type="component" value="Unassembled WGS sequence"/>
</dbReference>
<evidence type="ECO:0000313" key="3">
    <source>
        <dbReference type="Proteomes" id="UP000247702"/>
    </source>
</evidence>
<comment type="caution">
    <text evidence="1">The sequence shown here is derived from an EMBL/GenBank/DDBJ whole genome shotgun (WGS) entry which is preliminary data.</text>
</comment>
<sequence length="89" mass="10460">MSNLQIPLHLKTKKKQLHSLLISEFIDVKYVSQDSVITFLKKHNLILEDIQLESKWKVRCSIKIKGIYILQCCCESDMDLKKPNQEEKT</sequence>
<dbReference type="STRING" id="94130.A0A2Z6RWC3"/>
<dbReference type="EMBL" id="BEXD01004131">
    <property type="protein sequence ID" value="GBC07256.1"/>
    <property type="molecule type" value="Genomic_DNA"/>
</dbReference>
<name>A0A2Z6RWC3_9GLOM</name>
<gene>
    <name evidence="2" type="ORF">RCL2_001834900</name>
    <name evidence="1" type="ORF">RclHR1_07340002</name>
</gene>
<proteinExistence type="predicted"/>
<dbReference type="EMBL" id="BLAL01000205">
    <property type="protein sequence ID" value="GES91539.1"/>
    <property type="molecule type" value="Genomic_DNA"/>
</dbReference>
<reference evidence="2" key="2">
    <citation type="submission" date="2019-10" db="EMBL/GenBank/DDBJ databases">
        <title>Conservation and host-specific expression of non-tandemly repeated heterogenous ribosome RNA gene in arbuscular mycorrhizal fungi.</title>
        <authorList>
            <person name="Maeda T."/>
            <person name="Kobayashi Y."/>
            <person name="Nakagawa T."/>
            <person name="Ezawa T."/>
            <person name="Yamaguchi K."/>
            <person name="Bino T."/>
            <person name="Nishimoto Y."/>
            <person name="Shigenobu S."/>
            <person name="Kawaguchi M."/>
        </authorList>
    </citation>
    <scope>NUCLEOTIDE SEQUENCE</scope>
    <source>
        <strain evidence="2">HR1</strain>
    </source>
</reference>
<keyword evidence="3" id="KW-1185">Reference proteome</keyword>
<reference evidence="1 3" key="1">
    <citation type="submission" date="2017-11" db="EMBL/GenBank/DDBJ databases">
        <title>The genome of Rhizophagus clarus HR1 reveals common genetic basis of auxotrophy among arbuscular mycorrhizal fungi.</title>
        <authorList>
            <person name="Kobayashi Y."/>
        </authorList>
    </citation>
    <scope>NUCLEOTIDE SEQUENCE [LARGE SCALE GENOMIC DNA]</scope>
    <source>
        <strain evidence="1 3">HR1</strain>
    </source>
</reference>
<dbReference type="Proteomes" id="UP000247702">
    <property type="component" value="Unassembled WGS sequence"/>
</dbReference>
<organism evidence="1 3">
    <name type="scientific">Rhizophagus clarus</name>
    <dbReference type="NCBI Taxonomy" id="94130"/>
    <lineage>
        <taxon>Eukaryota</taxon>
        <taxon>Fungi</taxon>
        <taxon>Fungi incertae sedis</taxon>
        <taxon>Mucoromycota</taxon>
        <taxon>Glomeromycotina</taxon>
        <taxon>Glomeromycetes</taxon>
        <taxon>Glomerales</taxon>
        <taxon>Glomeraceae</taxon>
        <taxon>Rhizophagus</taxon>
    </lineage>
</organism>
<protein>
    <submittedName>
        <fullName evidence="1">Uncharacterized protein</fullName>
    </submittedName>
</protein>
<evidence type="ECO:0000313" key="2">
    <source>
        <dbReference type="EMBL" id="GES91539.1"/>
    </source>
</evidence>
<accession>A0A2Z6RWC3</accession>